<dbReference type="AlphaFoldDB" id="A0A1H3MXA2"/>
<reference evidence="2" key="1">
    <citation type="submission" date="2016-10" db="EMBL/GenBank/DDBJ databases">
        <authorList>
            <person name="Varghese N."/>
            <person name="Submissions S."/>
        </authorList>
    </citation>
    <scope>NUCLEOTIDE SEQUENCE [LARGE SCALE GENOMIC DNA]</scope>
    <source>
        <strain evidence="2">ANC 5109</strain>
    </source>
</reference>
<protein>
    <submittedName>
        <fullName evidence="1">Uncharacterized protein</fullName>
    </submittedName>
</protein>
<evidence type="ECO:0000313" key="2">
    <source>
        <dbReference type="Proteomes" id="UP000199035"/>
    </source>
</evidence>
<gene>
    <name evidence="1" type="ORF">SAMN05421643_1334</name>
</gene>
<dbReference type="STRING" id="595670.SAMN05421643_1334"/>
<evidence type="ECO:0000313" key="1">
    <source>
        <dbReference type="EMBL" id="SDY81216.1"/>
    </source>
</evidence>
<dbReference type="EMBL" id="FNPK01000033">
    <property type="protein sequence ID" value="SDY81216.1"/>
    <property type="molecule type" value="Genomic_DNA"/>
</dbReference>
<organism evidence="1 2">
    <name type="scientific">Acinetobacter kyonggiensis</name>
    <dbReference type="NCBI Taxonomy" id="595670"/>
    <lineage>
        <taxon>Bacteria</taxon>
        <taxon>Pseudomonadati</taxon>
        <taxon>Pseudomonadota</taxon>
        <taxon>Gammaproteobacteria</taxon>
        <taxon>Moraxellales</taxon>
        <taxon>Moraxellaceae</taxon>
        <taxon>Acinetobacter</taxon>
    </lineage>
</organism>
<name>A0A1H3MXA2_9GAMM</name>
<sequence length="280" mass="33742">MIYVTHGLNFKYLNNNGKVMKKEISIDTVLNNLSSIIQMGNFLEEKIAGKLFEDIETMILNQQKHDFPDMKWQTMIWDVCANFEYKELWFAPKQWIYFDQQDELISDKNFDIFDSYAFFKLTHYDRGSHYNSDEDFRINNNRFPTANFFRHEQGYITLQFFLNYNLIRKLSYKREGLIKEIAEMDNYRELREWNYFRQNTLMQYQELAGLGFELDNCSAFWLLKIDLLNSDLFIKEYKQGTLDKSLEPIQSALVKINENFGVFDEIQQKAKHYYLEIAKM</sequence>
<accession>A0A1H3MXA2</accession>
<keyword evidence="2" id="KW-1185">Reference proteome</keyword>
<proteinExistence type="predicted"/>
<dbReference type="Proteomes" id="UP000199035">
    <property type="component" value="Unassembled WGS sequence"/>
</dbReference>